<name>A0AA88RHX8_9ASTE</name>
<sequence length="168" mass="18951">MHIRENKGVVILEEPRRRYVSSIPSTSTNPKGKGKEKMVEEAIKEEDSSDEDIIGYKTVTIPIRRSMSSRVETIHVMTTKSVNDTVKKKLQEKGLTGDKLEKGIQDIMSIIKDALVDTGASYCLARPGILPSEKWIEIDQLLNIRMTNGDEFKPEYEAYDIPVIINGK</sequence>
<dbReference type="Proteomes" id="UP001187471">
    <property type="component" value="Unassembled WGS sequence"/>
</dbReference>
<organism evidence="2 3">
    <name type="scientific">Escallonia rubra</name>
    <dbReference type="NCBI Taxonomy" id="112253"/>
    <lineage>
        <taxon>Eukaryota</taxon>
        <taxon>Viridiplantae</taxon>
        <taxon>Streptophyta</taxon>
        <taxon>Embryophyta</taxon>
        <taxon>Tracheophyta</taxon>
        <taxon>Spermatophyta</taxon>
        <taxon>Magnoliopsida</taxon>
        <taxon>eudicotyledons</taxon>
        <taxon>Gunneridae</taxon>
        <taxon>Pentapetalae</taxon>
        <taxon>asterids</taxon>
        <taxon>campanulids</taxon>
        <taxon>Escalloniales</taxon>
        <taxon>Escalloniaceae</taxon>
        <taxon>Escallonia</taxon>
    </lineage>
</organism>
<evidence type="ECO:0000313" key="2">
    <source>
        <dbReference type="EMBL" id="KAK2989988.1"/>
    </source>
</evidence>
<proteinExistence type="predicted"/>
<accession>A0AA88RHX8</accession>
<keyword evidence="3" id="KW-1185">Reference proteome</keyword>
<dbReference type="InterPro" id="IPR000588">
    <property type="entry name" value="Pept_A3A"/>
</dbReference>
<dbReference type="Pfam" id="PF02160">
    <property type="entry name" value="Peptidase_A3"/>
    <property type="match status" value="1"/>
</dbReference>
<dbReference type="GO" id="GO:0006508">
    <property type="term" value="P:proteolysis"/>
    <property type="evidence" value="ECO:0007669"/>
    <property type="project" value="InterPro"/>
</dbReference>
<evidence type="ECO:0000259" key="1">
    <source>
        <dbReference type="Pfam" id="PF02160"/>
    </source>
</evidence>
<reference evidence="2" key="1">
    <citation type="submission" date="2022-12" db="EMBL/GenBank/DDBJ databases">
        <title>Draft genome assemblies for two species of Escallonia (Escalloniales).</title>
        <authorList>
            <person name="Chanderbali A."/>
            <person name="Dervinis C."/>
            <person name="Anghel I."/>
            <person name="Soltis D."/>
            <person name="Soltis P."/>
            <person name="Zapata F."/>
        </authorList>
    </citation>
    <scope>NUCLEOTIDE SEQUENCE</scope>
    <source>
        <strain evidence="2">UCBG92.1500</strain>
        <tissue evidence="2">Leaf</tissue>
    </source>
</reference>
<feature type="domain" description="Peptidase A3A" evidence="1">
    <location>
        <begin position="108"/>
        <end position="167"/>
    </location>
</feature>
<dbReference type="AlphaFoldDB" id="A0AA88RHX8"/>
<dbReference type="EMBL" id="JAVXUO010000678">
    <property type="protein sequence ID" value="KAK2989988.1"/>
    <property type="molecule type" value="Genomic_DNA"/>
</dbReference>
<comment type="caution">
    <text evidence="2">The sequence shown here is derived from an EMBL/GenBank/DDBJ whole genome shotgun (WGS) entry which is preliminary data.</text>
</comment>
<protein>
    <recommendedName>
        <fullName evidence="1">Peptidase A3A domain-containing protein</fullName>
    </recommendedName>
</protein>
<dbReference type="PROSITE" id="PS00141">
    <property type="entry name" value="ASP_PROTEASE"/>
    <property type="match status" value="1"/>
</dbReference>
<evidence type="ECO:0000313" key="3">
    <source>
        <dbReference type="Proteomes" id="UP001187471"/>
    </source>
</evidence>
<gene>
    <name evidence="2" type="ORF">RJ640_023910</name>
</gene>
<dbReference type="GO" id="GO:0004190">
    <property type="term" value="F:aspartic-type endopeptidase activity"/>
    <property type="evidence" value="ECO:0007669"/>
    <property type="project" value="InterPro"/>
</dbReference>
<dbReference type="InterPro" id="IPR001969">
    <property type="entry name" value="Aspartic_peptidase_AS"/>
</dbReference>